<evidence type="ECO:0000256" key="3">
    <source>
        <dbReference type="SAM" id="MobiDB-lite"/>
    </source>
</evidence>
<reference evidence="4 5" key="1">
    <citation type="submission" date="2024-05" db="EMBL/GenBank/DDBJ databases">
        <title>Haplotype-resolved chromosome-level genome assembly of Huyou (Citrus changshanensis).</title>
        <authorList>
            <person name="Miao C."/>
            <person name="Chen W."/>
            <person name="Wu Y."/>
            <person name="Wang L."/>
            <person name="Zhao S."/>
            <person name="Grierson D."/>
            <person name="Xu C."/>
            <person name="Chen K."/>
        </authorList>
    </citation>
    <scope>NUCLEOTIDE SEQUENCE [LARGE SCALE GENOMIC DNA]</scope>
    <source>
        <strain evidence="4">01-14</strain>
        <tissue evidence="4">Leaf</tissue>
    </source>
</reference>
<dbReference type="EMBL" id="JBCGBO010000024">
    <property type="protein sequence ID" value="KAK9181820.1"/>
    <property type="molecule type" value="Genomic_DNA"/>
</dbReference>
<protein>
    <recommendedName>
        <fullName evidence="2">Succinate dehydrogenase assembly factor 4, mitochondrial</fullName>
    </recommendedName>
</protein>
<comment type="similarity">
    <text evidence="1">Belongs to the SDHAF4 family.</text>
</comment>
<feature type="compositionally biased region" description="Low complexity" evidence="3">
    <location>
        <begin position="29"/>
        <end position="44"/>
    </location>
</feature>
<feature type="compositionally biased region" description="Basic and acidic residues" evidence="3">
    <location>
        <begin position="99"/>
        <end position="112"/>
    </location>
</feature>
<dbReference type="GO" id="GO:0034553">
    <property type="term" value="P:mitochondrial respiratory chain complex II assembly"/>
    <property type="evidence" value="ECO:0007669"/>
    <property type="project" value="TreeGrafter"/>
</dbReference>
<gene>
    <name evidence="4" type="ORF">WN944_024959</name>
</gene>
<dbReference type="AlphaFoldDB" id="A0AAP0QD34"/>
<proteinExistence type="inferred from homology"/>
<sequence>MARNNLGRIFASIADLSAPPKLSPPLVGSSNSVSRHIRSSSSTRQENSPVKEPGETVKSNQEGEEIVDDQEGENEEDTGDFVNKDTGEVGGPRGPEPTRYGDWERNGRCYDF</sequence>
<keyword evidence="5" id="KW-1185">Reference proteome</keyword>
<dbReference type="PANTHER" id="PTHR28524:SF3">
    <property type="entry name" value="SUCCINATE DEHYDROGENASE ASSEMBLY FACTOR 4, MITOCHONDRIAL"/>
    <property type="match status" value="1"/>
</dbReference>
<dbReference type="Pfam" id="PF07896">
    <property type="entry name" value="DUF1674"/>
    <property type="match status" value="1"/>
</dbReference>
<feature type="region of interest" description="Disordered" evidence="3">
    <location>
        <begin position="15"/>
        <end position="112"/>
    </location>
</feature>
<accession>A0AAP0QD34</accession>
<dbReference type="PANTHER" id="PTHR28524">
    <property type="entry name" value="SUCCINATE DEHYDROGENASE ASSEMBLY FACTOR 4, MITOCHONDRIAL"/>
    <property type="match status" value="1"/>
</dbReference>
<dbReference type="InterPro" id="IPR012875">
    <property type="entry name" value="SDHF4"/>
</dbReference>
<evidence type="ECO:0000313" key="5">
    <source>
        <dbReference type="Proteomes" id="UP001428341"/>
    </source>
</evidence>
<feature type="compositionally biased region" description="Acidic residues" evidence="3">
    <location>
        <begin position="62"/>
        <end position="79"/>
    </location>
</feature>
<comment type="caution">
    <text evidence="4">The sequence shown here is derived from an EMBL/GenBank/DDBJ whole genome shotgun (WGS) entry which is preliminary data.</text>
</comment>
<dbReference type="Proteomes" id="UP001428341">
    <property type="component" value="Unassembled WGS sequence"/>
</dbReference>
<evidence type="ECO:0000256" key="1">
    <source>
        <dbReference type="ARBA" id="ARBA00005701"/>
    </source>
</evidence>
<dbReference type="GO" id="GO:0005739">
    <property type="term" value="C:mitochondrion"/>
    <property type="evidence" value="ECO:0007669"/>
    <property type="project" value="TreeGrafter"/>
</dbReference>
<organism evidence="4 5">
    <name type="scientific">Citrus x changshan-huyou</name>
    <dbReference type="NCBI Taxonomy" id="2935761"/>
    <lineage>
        <taxon>Eukaryota</taxon>
        <taxon>Viridiplantae</taxon>
        <taxon>Streptophyta</taxon>
        <taxon>Embryophyta</taxon>
        <taxon>Tracheophyta</taxon>
        <taxon>Spermatophyta</taxon>
        <taxon>Magnoliopsida</taxon>
        <taxon>eudicotyledons</taxon>
        <taxon>Gunneridae</taxon>
        <taxon>Pentapetalae</taxon>
        <taxon>rosids</taxon>
        <taxon>malvids</taxon>
        <taxon>Sapindales</taxon>
        <taxon>Rutaceae</taxon>
        <taxon>Aurantioideae</taxon>
        <taxon>Citrus</taxon>
    </lineage>
</organism>
<evidence type="ECO:0000256" key="2">
    <source>
        <dbReference type="ARBA" id="ARBA00022170"/>
    </source>
</evidence>
<name>A0AAP0QD34_9ROSI</name>
<evidence type="ECO:0000313" key="4">
    <source>
        <dbReference type="EMBL" id="KAK9181820.1"/>
    </source>
</evidence>